<proteinExistence type="predicted"/>
<name>A0ABP1GKL8_9EUKA</name>
<sequence length="129" mass="15183">MCVESYGKNWKRIQQEYFPSISANALHTKYFTLMQKQLEQQSLLQSLKNNPTQQISDKDELINAFDRLKIIKNRRDVLLGKTIQEPTEIDKAFGVEHVDELEKRYLQKQIVETNVDEMITLLEGILKKK</sequence>
<protein>
    <submittedName>
        <fullName evidence="1">Myb-like_DNA-binding domain-containing protein</fullName>
    </submittedName>
</protein>
<evidence type="ECO:0000313" key="2">
    <source>
        <dbReference type="Proteomes" id="UP001642409"/>
    </source>
</evidence>
<comment type="caution">
    <text evidence="1">The sequence shown here is derived from an EMBL/GenBank/DDBJ whole genome shotgun (WGS) entry which is preliminary data.</text>
</comment>
<dbReference type="Proteomes" id="UP001642409">
    <property type="component" value="Unassembled WGS sequence"/>
</dbReference>
<keyword evidence="2" id="KW-1185">Reference proteome</keyword>
<accession>A0ABP1GKL8</accession>
<gene>
    <name evidence="1" type="ORF">HINF_LOCUS819</name>
</gene>
<dbReference type="EMBL" id="CAXDID020000002">
    <property type="protein sequence ID" value="CAL5970879.1"/>
    <property type="molecule type" value="Genomic_DNA"/>
</dbReference>
<evidence type="ECO:0000313" key="1">
    <source>
        <dbReference type="EMBL" id="CAL5970879.1"/>
    </source>
</evidence>
<organism evidence="1 2">
    <name type="scientific">Hexamita inflata</name>
    <dbReference type="NCBI Taxonomy" id="28002"/>
    <lineage>
        <taxon>Eukaryota</taxon>
        <taxon>Metamonada</taxon>
        <taxon>Diplomonadida</taxon>
        <taxon>Hexamitidae</taxon>
        <taxon>Hexamitinae</taxon>
        <taxon>Hexamita</taxon>
    </lineage>
</organism>
<reference evidence="1 2" key="1">
    <citation type="submission" date="2024-07" db="EMBL/GenBank/DDBJ databases">
        <authorList>
            <person name="Akdeniz Z."/>
        </authorList>
    </citation>
    <scope>NUCLEOTIDE SEQUENCE [LARGE SCALE GENOMIC DNA]</scope>
</reference>